<keyword evidence="3" id="KW-1185">Reference proteome</keyword>
<feature type="transmembrane region" description="Helical" evidence="1">
    <location>
        <begin position="158"/>
        <end position="177"/>
    </location>
</feature>
<feature type="transmembrane region" description="Helical" evidence="1">
    <location>
        <begin position="205"/>
        <end position="224"/>
    </location>
</feature>
<keyword evidence="1" id="KW-1133">Transmembrane helix</keyword>
<reference evidence="2 3" key="1">
    <citation type="submission" date="2014-02" db="EMBL/GenBank/DDBJ databases">
        <title>Transposable element dynamics among asymbiotic and ectomycorrhizal Amanita fungi.</title>
        <authorList>
            <consortium name="DOE Joint Genome Institute"/>
            <person name="Hess J."/>
            <person name="Skrede I."/>
            <person name="Wolfe B."/>
            <person name="LaButti K."/>
            <person name="Ohm R.A."/>
            <person name="Grigoriev I.V."/>
            <person name="Pringle A."/>
        </authorList>
    </citation>
    <scope>NUCLEOTIDE SEQUENCE [LARGE SCALE GENOMIC DNA]</scope>
    <source>
        <strain evidence="2 3">SKay4041</strain>
    </source>
</reference>
<keyword evidence="1" id="KW-0812">Transmembrane</keyword>
<dbReference type="OrthoDB" id="3197626at2759"/>
<keyword evidence="1" id="KW-0472">Membrane</keyword>
<evidence type="ECO:0008006" key="4">
    <source>
        <dbReference type="Google" id="ProtNLM"/>
    </source>
</evidence>
<dbReference type="AlphaFoldDB" id="A0A2A9NSE0"/>
<name>A0A2A9NSE0_9AGAR</name>
<feature type="transmembrane region" description="Helical" evidence="1">
    <location>
        <begin position="118"/>
        <end position="138"/>
    </location>
</feature>
<feature type="transmembrane region" description="Helical" evidence="1">
    <location>
        <begin position="54"/>
        <end position="74"/>
    </location>
</feature>
<feature type="transmembrane region" description="Helical" evidence="1">
    <location>
        <begin position="230"/>
        <end position="251"/>
    </location>
</feature>
<evidence type="ECO:0000256" key="1">
    <source>
        <dbReference type="SAM" id="Phobius"/>
    </source>
</evidence>
<feature type="transmembrane region" description="Helical" evidence="1">
    <location>
        <begin position="20"/>
        <end position="42"/>
    </location>
</feature>
<dbReference type="Proteomes" id="UP000242287">
    <property type="component" value="Unassembled WGS sequence"/>
</dbReference>
<accession>A0A2A9NSE0</accession>
<gene>
    <name evidence="2" type="ORF">AMATHDRAFT_3793</name>
</gene>
<protein>
    <recommendedName>
        <fullName evidence="4">Transmembrane protein</fullName>
    </recommendedName>
</protein>
<evidence type="ECO:0000313" key="2">
    <source>
        <dbReference type="EMBL" id="PFH50610.1"/>
    </source>
</evidence>
<proteinExistence type="predicted"/>
<dbReference type="EMBL" id="KZ302000">
    <property type="protein sequence ID" value="PFH50610.1"/>
    <property type="molecule type" value="Genomic_DNA"/>
</dbReference>
<evidence type="ECO:0000313" key="3">
    <source>
        <dbReference type="Proteomes" id="UP000242287"/>
    </source>
</evidence>
<organism evidence="2 3">
    <name type="scientific">Amanita thiersii Skay4041</name>
    <dbReference type="NCBI Taxonomy" id="703135"/>
    <lineage>
        <taxon>Eukaryota</taxon>
        <taxon>Fungi</taxon>
        <taxon>Dikarya</taxon>
        <taxon>Basidiomycota</taxon>
        <taxon>Agaricomycotina</taxon>
        <taxon>Agaricomycetes</taxon>
        <taxon>Agaricomycetidae</taxon>
        <taxon>Agaricales</taxon>
        <taxon>Pluteineae</taxon>
        <taxon>Amanitaceae</taxon>
        <taxon>Amanita</taxon>
    </lineage>
</organism>
<sequence>MPDWQSPQEIQKEAVIFTKFMHSLLGLYIYEWFLSLDFDWAFITGKKAFRWPMIFYFANRYLLLFALIGIAIALDTTEEINCQALFTFNQIAGDAAVGLASINLSIRTMAVWSQNRIIVGVLALVILGHWSLILQGVQLTAMWVPGVGCAITDTNNKILAAIFIYSMCFDLLVLLLNTYKLFGINSKAGQAMGTSRIGKMIFEDGLIYFVIAFLANLIATIFMLMNLNSIMSVIFNVPAAIGSTIVACRAVRRLSNFTNQGPEVYASHSSGTAFRGNATRGLPTIGNVSHGAQTGVHVQMETFTRAEQGNDADYKYDQKVKGQLTSERVLRGDASTEMDIDLEAKAAL</sequence>